<dbReference type="CDD" id="cd01751">
    <property type="entry name" value="PLAT_LH2"/>
    <property type="match status" value="2"/>
</dbReference>
<dbReference type="InterPro" id="IPR042057">
    <property type="entry name" value="Lipoxy_PLAT/LH2"/>
</dbReference>
<dbReference type="GO" id="GO:0034440">
    <property type="term" value="P:lipid oxidation"/>
    <property type="evidence" value="ECO:0007669"/>
    <property type="project" value="InterPro"/>
</dbReference>
<dbReference type="SUPFAM" id="SSF49723">
    <property type="entry name" value="Lipase/lipooxygenase domain (PLAT/LH2 domain)"/>
    <property type="match status" value="2"/>
</dbReference>
<evidence type="ECO:0000259" key="17">
    <source>
        <dbReference type="PROSITE" id="PS51393"/>
    </source>
</evidence>
<feature type="domain" description="Lipoxygenase" evidence="17">
    <location>
        <begin position="163"/>
        <end position="795"/>
    </location>
</feature>
<keyword evidence="4 14" id="KW-0444">Lipid biosynthesis</keyword>
<dbReference type="Proteomes" id="UP001371456">
    <property type="component" value="Unassembled WGS sequence"/>
</dbReference>
<comment type="subunit">
    <text evidence="3">Monomer.</text>
</comment>
<dbReference type="PROSITE" id="PS51393">
    <property type="entry name" value="LIPOXYGENASE_3"/>
    <property type="match status" value="2"/>
</dbReference>
<dbReference type="FunFam" id="3.10.450.60:FF:000002">
    <property type="entry name" value="Lipoxygenase"/>
    <property type="match status" value="1"/>
</dbReference>
<dbReference type="GO" id="GO:0046872">
    <property type="term" value="F:metal ion binding"/>
    <property type="evidence" value="ECO:0007669"/>
    <property type="project" value="UniProtKB-UniRule"/>
</dbReference>
<organism evidence="18 19">
    <name type="scientific">Solanum bulbocastanum</name>
    <name type="common">Wild potato</name>
    <dbReference type="NCBI Taxonomy" id="147425"/>
    <lineage>
        <taxon>Eukaryota</taxon>
        <taxon>Viridiplantae</taxon>
        <taxon>Streptophyta</taxon>
        <taxon>Embryophyta</taxon>
        <taxon>Tracheophyta</taxon>
        <taxon>Spermatophyta</taxon>
        <taxon>Magnoliopsida</taxon>
        <taxon>eudicotyledons</taxon>
        <taxon>Gunneridae</taxon>
        <taxon>Pentapetalae</taxon>
        <taxon>asterids</taxon>
        <taxon>lamiids</taxon>
        <taxon>Solanales</taxon>
        <taxon>Solanaceae</taxon>
        <taxon>Solanoideae</taxon>
        <taxon>Solaneae</taxon>
        <taxon>Solanum</taxon>
    </lineage>
</organism>
<reference evidence="18 19" key="1">
    <citation type="submission" date="2024-02" db="EMBL/GenBank/DDBJ databases">
        <title>de novo genome assembly of Solanum bulbocastanum strain 11H21.</title>
        <authorList>
            <person name="Hosaka A.J."/>
        </authorList>
    </citation>
    <scope>NUCLEOTIDE SEQUENCE [LARGE SCALE GENOMIC DNA]</scope>
    <source>
        <tissue evidence="18">Young leaves</tissue>
    </source>
</reference>
<sequence>MKKKSAIATVTLIGKMLEKWLGVVCGKNNIDTIDENNCNTIHINGKKIRGTVVLMKKNVLDLTDVGNGCTGKLGKPAFLEKWISTLTSISAGDATFNVTFDWDESMGVPGAFIIKNYHHSQFYLKTVVLEDVPGHGELHFVCNSWVYPAHRYKYDRVFFANKTYLPSNTPEPLRPYREQELLSLRGSGSGKLKEWDRVYDYAFYNDLGFPDKGPDYVRPVLGGSKEYPYPRRGRTSRRATKTDPMSETRLPPLGLDIYVPRDERFTPVKLSDFLAYAVKSLGQVLVPEIVALFDKTINEFDSFEDVLKLYEGGIKLPDHHLKKLRQCIPWEMLKELVRSDGEPFLKFPMPDVIKVDRSAWRTDEEFGREMLAGVNPVIIRRLQEFPPASKLDPEVYGNQTSSIKRKHIEKNMDGLTVDEAIECNRLFILDHHDALLPYLRRINTTKTKTYASRTLLFLQDNGTLRPLAIELSLPHPQGDKHGATSLVFTPADEGVEGTVWQLAKAYAAILINAGGILELTVFPGKYSMEMSSIVYKNWVFTEQGLPADLLKRGVAVPDSSQPYGLKLLIEDYPFAVDGLEVWAAIEAWVDDYCSFYYSTDDMIRDDTELQSWWMEVRNEGHGDLKDEPWWPQMQTRAELVEACTVIIWVASALHAAVNFGQYPYAGYLPNRPTVSRRFMPESGTPEYAELESNPDVAYLKTITAQFQTLLGVSLIEILSRHASDEIYLGQRENPEWTSDVEPRQSFQRFHDRLVDVENRIVERNNDSRWKNRNGPVKVPYMLLYPNASGDNSESGLTEILEKLVETVCGKQRDVPVERDTIKIKGTVVLMKKNVLSFTDAGCAFLDRMHELFGKRVTIQLVSAEHADPENGSKGKLGKPAILEWASSKTWISVEEAAFNITFDWDESLGVPGAFIVKNNHHSQFYLKTLTLHDVPGDGEVHFVCNSWVYPPHCYNYDRVFFSNKTYLPCNTPEPLVAYRNEELVNLRGTGSGMLKEWDRVYDYAVYNDLGYDRPVLGRSKDYPYPRRGRTSRPSTKRDSSLEKRLPRLSLNIYVPRDELFNHVKFNDFLTYSATSIIRVVIPETATVLARPFNEFKSFERVLEFYKDSDEERSRECLPWKILKGQFHKYPVPHVLIVNLFEKTTEDNSAWRSDEEFGREMLAGVNPAIKNDRLFILNYHDLLMPYITRINSTTTKIYASRTILLLQDDGTLKPLAIELSLPHPQGDKHGSTSQVFTPSNDESIEGYVWHLAKAYVASLVRDLKLLNLDACYLLKLNTHAVIEPFIIAANRQLSVVHPIYKLLQPHFRDTLYVNALARQILINAGGILESTVFPSKYAMEMSSVIYKNWVFTEQALPADLLKRGVAVPDPSQPNGLRLLIKDYPFAVDGLEIWSAIEAWVDEYCSFYYSTDDMIRDDTELQSWWMEVRNEGHGDLKDEPWWPQMQTRAELIETCTIIIWVASALHAAVNFGQYPYAGYLPNRPTLSRRFMPEPGTPEYAELESNHERAYLKTITAQLQTLMGISLIEMLSMHSADEIYLGQRDTPEWTCDRQPRQALQRFSDKLVEIESRIMDRNNDNILKNRNGPVKLPYTLLYPNATGDKSATGLTGKGIPNSVSI</sequence>
<keyword evidence="7" id="KW-0276">Fatty acid metabolism</keyword>
<evidence type="ECO:0000256" key="7">
    <source>
        <dbReference type="ARBA" id="ARBA00022832"/>
    </source>
</evidence>
<dbReference type="PRINTS" id="PR00087">
    <property type="entry name" value="LIPOXYGENASE"/>
</dbReference>
<gene>
    <name evidence="18" type="ORF">RDI58_023040</name>
</gene>
<dbReference type="GO" id="GO:0016165">
    <property type="term" value="F:linoleate 13S-lipoxygenase activity"/>
    <property type="evidence" value="ECO:0007669"/>
    <property type="project" value="UniProtKB-ARBA"/>
</dbReference>
<dbReference type="InterPro" id="IPR036226">
    <property type="entry name" value="LipOase_C_sf"/>
</dbReference>
<keyword evidence="10" id="KW-0408">Iron</keyword>
<keyword evidence="9" id="KW-0560">Oxidoreductase</keyword>
<feature type="domain" description="PLAT" evidence="16">
    <location>
        <begin position="830"/>
        <end position="962"/>
    </location>
</feature>
<dbReference type="EC" id="1.13.11.-" evidence="14"/>
<feature type="domain" description="PLAT" evidence="16">
    <location>
        <begin position="41"/>
        <end position="160"/>
    </location>
</feature>
<feature type="domain" description="Lipoxygenase" evidence="17">
    <location>
        <begin position="965"/>
        <end position="1617"/>
    </location>
</feature>
<dbReference type="Pfam" id="PF01477">
    <property type="entry name" value="PLAT"/>
    <property type="match status" value="2"/>
</dbReference>
<comment type="caution">
    <text evidence="13">Lacks conserved residue(s) required for the propagation of feature annotation.</text>
</comment>
<evidence type="ECO:0000256" key="12">
    <source>
        <dbReference type="ARBA" id="ARBA00023160"/>
    </source>
</evidence>
<evidence type="ECO:0000256" key="1">
    <source>
        <dbReference type="ARBA" id="ARBA00001962"/>
    </source>
</evidence>
<evidence type="ECO:0000256" key="14">
    <source>
        <dbReference type="RuleBase" id="RU003975"/>
    </source>
</evidence>
<evidence type="ECO:0000256" key="6">
    <source>
        <dbReference type="ARBA" id="ARBA00022767"/>
    </source>
</evidence>
<protein>
    <recommendedName>
        <fullName evidence="14">Lipoxygenase</fullName>
        <ecNumber evidence="14">1.13.11.-</ecNumber>
    </recommendedName>
</protein>
<dbReference type="Gene3D" id="1.20.245.10">
    <property type="entry name" value="Lipoxygenase-1, Domain 5"/>
    <property type="match status" value="2"/>
</dbReference>
<evidence type="ECO:0000256" key="15">
    <source>
        <dbReference type="SAM" id="MobiDB-lite"/>
    </source>
</evidence>
<evidence type="ECO:0000256" key="10">
    <source>
        <dbReference type="ARBA" id="ARBA00023004"/>
    </source>
</evidence>
<dbReference type="FunFam" id="1.20.245.10:FF:000002">
    <property type="entry name" value="Lipoxygenase"/>
    <property type="match status" value="1"/>
</dbReference>
<keyword evidence="19" id="KW-1185">Reference proteome</keyword>
<keyword evidence="6 14" id="KW-0925">Oxylipin biosynthesis</keyword>
<dbReference type="GO" id="GO:0006633">
    <property type="term" value="P:fatty acid biosynthetic process"/>
    <property type="evidence" value="ECO:0007669"/>
    <property type="project" value="UniProtKB-KW"/>
</dbReference>
<evidence type="ECO:0000313" key="18">
    <source>
        <dbReference type="EMBL" id="KAK6780856.1"/>
    </source>
</evidence>
<dbReference type="Gene3D" id="2.60.60.20">
    <property type="entry name" value="PLAT/LH2 domain"/>
    <property type="match status" value="2"/>
</dbReference>
<dbReference type="Pfam" id="PF00305">
    <property type="entry name" value="Lipoxygenase"/>
    <property type="match status" value="3"/>
</dbReference>
<dbReference type="FunFam" id="4.10.372.10:FF:000001">
    <property type="entry name" value="Lipoxygenase"/>
    <property type="match status" value="1"/>
</dbReference>
<comment type="cofactor">
    <cofactor evidence="1">
        <name>Fe cation</name>
        <dbReference type="ChEBI" id="CHEBI:24875"/>
    </cofactor>
</comment>
<comment type="pathway">
    <text evidence="14">Lipid metabolism; oxylipin biosynthesis.</text>
</comment>
<dbReference type="InterPro" id="IPR020834">
    <property type="entry name" value="LipOase_CS"/>
</dbReference>
<comment type="function">
    <text evidence="14">Plant lipoxygenase may be involved in a number of diverse aspects of plant physiology including growth and development, pest resistance, and senescence or responses to wounding.</text>
</comment>
<dbReference type="Gene3D" id="3.10.450.60">
    <property type="match status" value="2"/>
</dbReference>
<keyword evidence="8" id="KW-0223">Dioxygenase</keyword>
<evidence type="ECO:0000256" key="4">
    <source>
        <dbReference type="ARBA" id="ARBA00022516"/>
    </source>
</evidence>
<dbReference type="InterPro" id="IPR013819">
    <property type="entry name" value="LipOase_C"/>
</dbReference>
<dbReference type="InterPro" id="IPR036392">
    <property type="entry name" value="PLAT/LH2_dom_sf"/>
</dbReference>
<dbReference type="FunFam" id="4.10.375.10:FF:000001">
    <property type="entry name" value="Lipoxygenase"/>
    <property type="match status" value="1"/>
</dbReference>
<evidence type="ECO:0000256" key="8">
    <source>
        <dbReference type="ARBA" id="ARBA00022964"/>
    </source>
</evidence>
<keyword evidence="5" id="KW-0479">Metal-binding</keyword>
<keyword evidence="11" id="KW-0443">Lipid metabolism</keyword>
<dbReference type="SMART" id="SM00308">
    <property type="entry name" value="LH2"/>
    <property type="match status" value="2"/>
</dbReference>
<feature type="region of interest" description="Disordered" evidence="15">
    <location>
        <begin position="1020"/>
        <end position="1041"/>
    </location>
</feature>
<dbReference type="Gene3D" id="4.10.372.10">
    <property type="entry name" value="Lipoxygenase-1, Domain 3"/>
    <property type="match status" value="2"/>
</dbReference>
<evidence type="ECO:0000256" key="2">
    <source>
        <dbReference type="ARBA" id="ARBA00009419"/>
    </source>
</evidence>
<dbReference type="InterPro" id="IPR027433">
    <property type="entry name" value="Lipoxygenase_dom_3"/>
</dbReference>
<evidence type="ECO:0000256" key="5">
    <source>
        <dbReference type="ARBA" id="ARBA00022723"/>
    </source>
</evidence>
<dbReference type="SUPFAM" id="SSF48484">
    <property type="entry name" value="Lipoxigenase"/>
    <property type="match status" value="2"/>
</dbReference>
<evidence type="ECO:0000256" key="9">
    <source>
        <dbReference type="ARBA" id="ARBA00023002"/>
    </source>
</evidence>
<evidence type="ECO:0000256" key="3">
    <source>
        <dbReference type="ARBA" id="ARBA00011245"/>
    </source>
</evidence>
<dbReference type="InterPro" id="IPR001246">
    <property type="entry name" value="LipOase_plant"/>
</dbReference>
<proteinExistence type="inferred from homology"/>
<dbReference type="PROSITE" id="PS00081">
    <property type="entry name" value="LIPOXYGENASE_2"/>
    <property type="match status" value="1"/>
</dbReference>
<dbReference type="PANTHER" id="PTHR11771">
    <property type="entry name" value="LIPOXYGENASE"/>
    <property type="match status" value="1"/>
</dbReference>
<evidence type="ECO:0000313" key="19">
    <source>
        <dbReference type="Proteomes" id="UP001371456"/>
    </source>
</evidence>
<evidence type="ECO:0000256" key="13">
    <source>
        <dbReference type="PROSITE-ProRule" id="PRU00152"/>
    </source>
</evidence>
<accession>A0AAN8T8V9</accession>
<dbReference type="EMBL" id="JBANQN010000009">
    <property type="protein sequence ID" value="KAK6780856.1"/>
    <property type="molecule type" value="Genomic_DNA"/>
</dbReference>
<name>A0AAN8T8V9_SOLBU</name>
<dbReference type="GO" id="GO:0031408">
    <property type="term" value="P:oxylipin biosynthetic process"/>
    <property type="evidence" value="ECO:0007669"/>
    <property type="project" value="UniProtKB-UniRule"/>
</dbReference>
<dbReference type="InterPro" id="IPR001024">
    <property type="entry name" value="PLAT/LH2_dom"/>
</dbReference>
<evidence type="ECO:0000256" key="11">
    <source>
        <dbReference type="ARBA" id="ARBA00023098"/>
    </source>
</evidence>
<evidence type="ECO:0000259" key="16">
    <source>
        <dbReference type="PROSITE" id="PS50095"/>
    </source>
</evidence>
<dbReference type="InterPro" id="IPR000907">
    <property type="entry name" value="LipOase"/>
</dbReference>
<keyword evidence="12 14" id="KW-0275">Fatty acid biosynthesis</keyword>
<dbReference type="PRINTS" id="PR00468">
    <property type="entry name" value="PLTLPOXGNASE"/>
</dbReference>
<dbReference type="PROSITE" id="PS50095">
    <property type="entry name" value="PLAT"/>
    <property type="match status" value="2"/>
</dbReference>
<comment type="similarity">
    <text evidence="2 14">Belongs to the lipoxygenase family.</text>
</comment>
<comment type="caution">
    <text evidence="18">The sequence shown here is derived from an EMBL/GenBank/DDBJ whole genome shotgun (WGS) entry which is preliminary data.</text>
</comment>
<dbReference type="Gene3D" id="4.10.375.10">
    <property type="entry name" value="Lipoxygenase-1, Domain 2"/>
    <property type="match status" value="2"/>
</dbReference>